<proteinExistence type="predicted"/>
<name>A0A5B8HP98_9GAMM</name>
<reference evidence="2 3" key="1">
    <citation type="journal article" date="2019" name="Environ. Microbiol.">
        <title>The phytopathogenic nature of Dickeya aquatica 174/2 and the dynamic early evolution of Dickeya pathogenicity.</title>
        <authorList>
            <person name="Duprey A."/>
            <person name="Taib N."/>
            <person name="Leonard S."/>
            <person name="Garin T."/>
            <person name="Flandrois J.P."/>
            <person name="Nasser W."/>
            <person name="Brochier-Armanet C."/>
            <person name="Reverchon S."/>
        </authorList>
    </citation>
    <scope>NUCLEOTIDE SEQUENCE [LARGE SCALE GENOMIC DNA]</scope>
    <source>
        <strain evidence="2 3">NCPPB 569</strain>
    </source>
</reference>
<feature type="region of interest" description="Disordered" evidence="1">
    <location>
        <begin position="1"/>
        <end position="23"/>
    </location>
</feature>
<dbReference type="OrthoDB" id="9180944at2"/>
<sequence length="112" mass="12827">MKVSYLMEESVTVRNEKGSSRKTDPNCKTWIKHWENYSGKKANSCSIKGCKETDDLVGAHVLRPYAKNEDYKKHPYIIPMCDTHNGKSHEEEQTTKPNTTFVWANVSETCGE</sequence>
<gene>
    <name evidence="2" type="ORF">Dpoa569_0002918</name>
</gene>
<evidence type="ECO:0000313" key="2">
    <source>
        <dbReference type="EMBL" id="QDX30965.1"/>
    </source>
</evidence>
<evidence type="ECO:0000313" key="3">
    <source>
        <dbReference type="Proteomes" id="UP000320591"/>
    </source>
</evidence>
<dbReference type="AlphaFoldDB" id="A0A5B8HP98"/>
<feature type="compositionally biased region" description="Basic and acidic residues" evidence="1">
    <location>
        <begin position="14"/>
        <end position="23"/>
    </location>
</feature>
<dbReference type="Proteomes" id="UP000320591">
    <property type="component" value="Chromosome"/>
</dbReference>
<keyword evidence="3" id="KW-1185">Reference proteome</keyword>
<dbReference type="RefSeq" id="WP_128569685.1">
    <property type="nucleotide sequence ID" value="NZ_CM001975.1"/>
</dbReference>
<dbReference type="EMBL" id="CP042220">
    <property type="protein sequence ID" value="QDX30965.1"/>
    <property type="molecule type" value="Genomic_DNA"/>
</dbReference>
<protein>
    <submittedName>
        <fullName evidence="2">Uncharacterized protein</fullName>
    </submittedName>
</protein>
<evidence type="ECO:0000256" key="1">
    <source>
        <dbReference type="SAM" id="MobiDB-lite"/>
    </source>
</evidence>
<dbReference type="KEGG" id="dic:Dpoa569_0002918"/>
<organism evidence="2 3">
    <name type="scientific">Dickeya poaceiphila</name>
    <dbReference type="NCBI Taxonomy" id="568768"/>
    <lineage>
        <taxon>Bacteria</taxon>
        <taxon>Pseudomonadati</taxon>
        <taxon>Pseudomonadota</taxon>
        <taxon>Gammaproteobacteria</taxon>
        <taxon>Enterobacterales</taxon>
        <taxon>Pectobacteriaceae</taxon>
        <taxon>Dickeya</taxon>
    </lineage>
</organism>
<accession>A0A5B8HP98</accession>